<dbReference type="EMBL" id="JACBZO010000001">
    <property type="protein sequence ID" value="NYI41074.1"/>
    <property type="molecule type" value="Genomic_DNA"/>
</dbReference>
<accession>A0A7Y9Z951</accession>
<proteinExistence type="inferred from homology"/>
<dbReference type="GO" id="GO:0043190">
    <property type="term" value="C:ATP-binding cassette (ABC) transporter complex"/>
    <property type="evidence" value="ECO:0007669"/>
    <property type="project" value="InterPro"/>
</dbReference>
<reference evidence="4 5" key="1">
    <citation type="submission" date="2020-07" db="EMBL/GenBank/DDBJ databases">
        <title>Sequencing the genomes of 1000 actinobacteria strains.</title>
        <authorList>
            <person name="Klenk H.-P."/>
        </authorList>
    </citation>
    <scope>NUCLEOTIDE SEQUENCE [LARGE SCALE GENOMIC DNA]</scope>
    <source>
        <strain evidence="4 5">DSM 19970</strain>
    </source>
</reference>
<dbReference type="InterPro" id="IPR005770">
    <property type="entry name" value="PhnD"/>
</dbReference>
<dbReference type="PANTHER" id="PTHR35841">
    <property type="entry name" value="PHOSPHONATES-BINDING PERIPLASMIC PROTEIN"/>
    <property type="match status" value="1"/>
</dbReference>
<dbReference type="OrthoDB" id="5139702at2"/>
<evidence type="ECO:0000313" key="4">
    <source>
        <dbReference type="EMBL" id="NYI41074.1"/>
    </source>
</evidence>
<dbReference type="SUPFAM" id="SSF53850">
    <property type="entry name" value="Periplasmic binding protein-like II"/>
    <property type="match status" value="1"/>
</dbReference>
<dbReference type="Gene3D" id="3.40.190.10">
    <property type="entry name" value="Periplasmic binding protein-like II"/>
    <property type="match status" value="2"/>
</dbReference>
<dbReference type="Proteomes" id="UP000547973">
    <property type="component" value="Unassembled WGS sequence"/>
</dbReference>
<protein>
    <submittedName>
        <fullName evidence="4">Phosphonate transport system substrate-binding protein</fullName>
    </submittedName>
</protein>
<sequence>MRKTMITTGVVAAALLSLAGCSSNAGATNTSAGDSAAPTTSAAGSNWPSEITLALIPNEQVNDLVTSAAPLTDYLSKELGIKVKGVVTKDYQAAVEAVCAGQAQIAIADAGSLAAAQDQCGAFPVLQDVRYGASSYASEFFTNIANASKYCTDAPVEATYAANGEKYLYCNGVADATQNNGVGPVAVDALKKITPGTKVAFGNTTSPAGYQLPVLALEKLGIKVDDLEQVPVTGNDNLVMAVYNGDAEVGFAYWDARSAIKTSEVPDIGSKVVVFGLSQMYPNGGVVVGKDVPADLREKITTLMAGFSKVDPDTLKNIFGQTAWVPADPTAIDLARQVNARFSK</sequence>
<keyword evidence="2 3" id="KW-0732">Signal</keyword>
<dbReference type="NCBIfam" id="TIGR01098">
    <property type="entry name" value="3A0109s03R"/>
    <property type="match status" value="1"/>
</dbReference>
<evidence type="ECO:0000256" key="2">
    <source>
        <dbReference type="ARBA" id="ARBA00022729"/>
    </source>
</evidence>
<evidence type="ECO:0000313" key="5">
    <source>
        <dbReference type="Proteomes" id="UP000547973"/>
    </source>
</evidence>
<keyword evidence="5" id="KW-1185">Reference proteome</keyword>
<dbReference type="GO" id="GO:0055085">
    <property type="term" value="P:transmembrane transport"/>
    <property type="evidence" value="ECO:0007669"/>
    <property type="project" value="InterPro"/>
</dbReference>
<gene>
    <name evidence="4" type="ORF">BKA03_001193</name>
</gene>
<dbReference type="RefSeq" id="WP_062075322.1">
    <property type="nucleotide sequence ID" value="NZ_BBRC01000007.1"/>
</dbReference>
<dbReference type="AlphaFoldDB" id="A0A7Y9Z951"/>
<organism evidence="4 5">
    <name type="scientific">Demequina lutea</name>
    <dbReference type="NCBI Taxonomy" id="431489"/>
    <lineage>
        <taxon>Bacteria</taxon>
        <taxon>Bacillati</taxon>
        <taxon>Actinomycetota</taxon>
        <taxon>Actinomycetes</taxon>
        <taxon>Micrococcales</taxon>
        <taxon>Demequinaceae</taxon>
        <taxon>Demequina</taxon>
    </lineage>
</organism>
<feature type="signal peptide" evidence="3">
    <location>
        <begin position="1"/>
        <end position="27"/>
    </location>
</feature>
<dbReference type="PROSITE" id="PS51257">
    <property type="entry name" value="PROKAR_LIPOPROTEIN"/>
    <property type="match status" value="1"/>
</dbReference>
<comment type="similarity">
    <text evidence="1">Belongs to the phosphate/phosphite/phosphonate binding protein family.</text>
</comment>
<evidence type="ECO:0000256" key="3">
    <source>
        <dbReference type="SAM" id="SignalP"/>
    </source>
</evidence>
<comment type="caution">
    <text evidence="4">The sequence shown here is derived from an EMBL/GenBank/DDBJ whole genome shotgun (WGS) entry which is preliminary data.</text>
</comment>
<evidence type="ECO:0000256" key="1">
    <source>
        <dbReference type="ARBA" id="ARBA00007162"/>
    </source>
</evidence>
<name>A0A7Y9Z951_9MICO</name>
<feature type="chain" id="PRO_5030787940" evidence="3">
    <location>
        <begin position="28"/>
        <end position="344"/>
    </location>
</feature>
<dbReference type="Pfam" id="PF12974">
    <property type="entry name" value="Phosphonate-bd"/>
    <property type="match status" value="1"/>
</dbReference>
<dbReference type="PANTHER" id="PTHR35841:SF1">
    <property type="entry name" value="PHOSPHONATES-BINDING PERIPLASMIC PROTEIN"/>
    <property type="match status" value="1"/>
</dbReference>